<dbReference type="GO" id="GO:0016192">
    <property type="term" value="P:vesicle-mediated transport"/>
    <property type="evidence" value="ECO:0007669"/>
    <property type="project" value="InterPro"/>
</dbReference>
<dbReference type="GO" id="GO:0005737">
    <property type="term" value="C:cytoplasm"/>
    <property type="evidence" value="ECO:0007669"/>
    <property type="project" value="UniProtKB-ARBA"/>
</dbReference>
<keyword evidence="3" id="KW-0175">Coiled coil</keyword>
<dbReference type="GO" id="GO:0016020">
    <property type="term" value="C:membrane"/>
    <property type="evidence" value="ECO:0007669"/>
    <property type="project" value="InterPro"/>
</dbReference>
<evidence type="ECO:0000256" key="1">
    <source>
        <dbReference type="ARBA" id="ARBA00022927"/>
    </source>
</evidence>
<reference evidence="6" key="1">
    <citation type="submission" date="2023-07" db="EMBL/GenBank/DDBJ databases">
        <title>draft genome sequence of fig (Ficus carica).</title>
        <authorList>
            <person name="Takahashi T."/>
            <person name="Nishimura K."/>
        </authorList>
    </citation>
    <scope>NUCLEOTIDE SEQUENCE</scope>
</reference>
<evidence type="ECO:0000313" key="7">
    <source>
        <dbReference type="Proteomes" id="UP001187192"/>
    </source>
</evidence>
<accession>A0AA87YWD0</accession>
<dbReference type="CDD" id="cd15843">
    <property type="entry name" value="R-SNARE"/>
    <property type="match status" value="1"/>
</dbReference>
<dbReference type="SUPFAM" id="SSF58038">
    <property type="entry name" value="SNARE fusion complex"/>
    <property type="match status" value="1"/>
</dbReference>
<dbReference type="Gene3D" id="1.20.5.110">
    <property type="match status" value="1"/>
</dbReference>
<dbReference type="InterPro" id="IPR042855">
    <property type="entry name" value="V_SNARE_CC"/>
</dbReference>
<organism evidence="6 7">
    <name type="scientific">Ficus carica</name>
    <name type="common">Common fig</name>
    <dbReference type="NCBI Taxonomy" id="3494"/>
    <lineage>
        <taxon>Eukaryota</taxon>
        <taxon>Viridiplantae</taxon>
        <taxon>Streptophyta</taxon>
        <taxon>Embryophyta</taxon>
        <taxon>Tracheophyta</taxon>
        <taxon>Spermatophyta</taxon>
        <taxon>Magnoliopsida</taxon>
        <taxon>eudicotyledons</taxon>
        <taxon>Gunneridae</taxon>
        <taxon>Pentapetalae</taxon>
        <taxon>rosids</taxon>
        <taxon>fabids</taxon>
        <taxon>Rosales</taxon>
        <taxon>Moraceae</taxon>
        <taxon>Ficeae</taxon>
        <taxon>Ficus</taxon>
    </lineage>
</organism>
<protein>
    <recommendedName>
        <fullName evidence="5">V-SNARE coiled-coil homology domain-containing protein</fullName>
    </recommendedName>
</protein>
<comment type="function">
    <text evidence="2">Involved in the targeting and/or fusion of transport vesicles to their target membrane.</text>
</comment>
<dbReference type="Proteomes" id="UP001187192">
    <property type="component" value="Unassembled WGS sequence"/>
</dbReference>
<proteinExistence type="predicted"/>
<evidence type="ECO:0000256" key="2">
    <source>
        <dbReference type="ARBA" id="ARBA00037493"/>
    </source>
</evidence>
<dbReference type="PRINTS" id="PR00219">
    <property type="entry name" value="SYNAPTOBREVN"/>
</dbReference>
<evidence type="ECO:0000256" key="3">
    <source>
        <dbReference type="PROSITE-ProRule" id="PRU00290"/>
    </source>
</evidence>
<evidence type="ECO:0000259" key="5">
    <source>
        <dbReference type="PROSITE" id="PS50892"/>
    </source>
</evidence>
<feature type="compositionally biased region" description="Pro residues" evidence="4">
    <location>
        <begin position="301"/>
        <end position="312"/>
    </location>
</feature>
<keyword evidence="1" id="KW-0813">Transport</keyword>
<feature type="region of interest" description="Disordered" evidence="4">
    <location>
        <begin position="287"/>
        <end position="312"/>
    </location>
</feature>
<dbReference type="PANTHER" id="PTHR21136:SF176">
    <property type="entry name" value="VESICLE-ASSOCIATED MEMBRANE PROTEIN 721"/>
    <property type="match status" value="1"/>
</dbReference>
<keyword evidence="1" id="KW-0653">Protein transport</keyword>
<feature type="domain" description="V-SNARE coiled-coil homology" evidence="5">
    <location>
        <begin position="226"/>
        <end position="284"/>
    </location>
</feature>
<gene>
    <name evidence="6" type="ORF">TIFTF001_050354</name>
</gene>
<name>A0AA87YWD0_FICCA</name>
<sequence>MDSIIVVKVVIPKESLPQGIEGELLAHSFVAPKPVGVVPSPRHHQTFVAPSADLCRPKAAPAPSPPSHLRTVACFAVASHYQSPPSKLQCPANGNQVNLRRALLQAIAKPSCLTAAGIGPTCCDAMRISIMGQRAAVIVGRQEMWRGRAIWDTVQDFHALTGIPITSLIISLIIGSEDKAVEASQYVAPAHQLILPRDMVEEKLQQQSKLKEHMQYCVDHPEEISKLAKVKAQVSEVKGVMMENIEKVLDRGEKIELLVDKMENLPTSFHLSIFNCFGNEEWQRLNVPSNHPGPTLTSNEDPPPPPAPAAVC</sequence>
<dbReference type="PANTHER" id="PTHR21136">
    <property type="entry name" value="SNARE PROTEINS"/>
    <property type="match status" value="1"/>
</dbReference>
<dbReference type="GO" id="GO:0015031">
    <property type="term" value="P:protein transport"/>
    <property type="evidence" value="ECO:0007669"/>
    <property type="project" value="UniProtKB-KW"/>
</dbReference>
<dbReference type="AlphaFoldDB" id="A0AA87YWD0"/>
<evidence type="ECO:0000313" key="6">
    <source>
        <dbReference type="EMBL" id="GMN25064.1"/>
    </source>
</evidence>
<dbReference type="InterPro" id="IPR001388">
    <property type="entry name" value="Synaptobrevin-like"/>
</dbReference>
<keyword evidence="7" id="KW-1185">Reference proteome</keyword>
<evidence type="ECO:0000256" key="4">
    <source>
        <dbReference type="SAM" id="MobiDB-lite"/>
    </source>
</evidence>
<comment type="caution">
    <text evidence="6">The sequence shown here is derived from an EMBL/GenBank/DDBJ whole genome shotgun (WGS) entry which is preliminary data.</text>
</comment>
<dbReference type="Pfam" id="PF00957">
    <property type="entry name" value="Synaptobrevin"/>
    <property type="match status" value="1"/>
</dbReference>
<dbReference type="PROSITE" id="PS50892">
    <property type="entry name" value="V_SNARE"/>
    <property type="match status" value="1"/>
</dbReference>
<dbReference type="EMBL" id="BTGU01008156">
    <property type="protein sequence ID" value="GMN25064.1"/>
    <property type="molecule type" value="Genomic_DNA"/>
</dbReference>
<dbReference type="InterPro" id="IPR051097">
    <property type="entry name" value="Synaptobrevin-like_transport"/>
</dbReference>